<dbReference type="Proteomes" id="UP000241808">
    <property type="component" value="Unassembled WGS sequence"/>
</dbReference>
<evidence type="ECO:0000313" key="4">
    <source>
        <dbReference type="EMBL" id="PTM52394.1"/>
    </source>
</evidence>
<reference evidence="4 5" key="1">
    <citation type="submission" date="2018-04" db="EMBL/GenBank/DDBJ databases">
        <title>Genomic Encyclopedia of Archaeal and Bacterial Type Strains, Phase II (KMG-II): from individual species to whole genera.</title>
        <authorList>
            <person name="Goeker M."/>
        </authorList>
    </citation>
    <scope>NUCLEOTIDE SEQUENCE [LARGE SCALE GENOMIC DNA]</scope>
    <source>
        <strain evidence="4 5">DSM 25521</strain>
    </source>
</reference>
<gene>
    <name evidence="4" type="ORF">C8P69_108195</name>
</gene>
<dbReference type="SUPFAM" id="SSF55729">
    <property type="entry name" value="Acyl-CoA N-acyltransferases (Nat)"/>
    <property type="match status" value="1"/>
</dbReference>
<sequence>MTTGAGVSDAVDLREATAADVPRIAALIAMGDAKKPMDAATAEAEGHHPAYAEAFRRVSASEANHLFVAEQGGRIVGTYQLTVLPGIAERGRTRGKIESVHVDPALRGSGIGAAMMRHAIVTAREKGIGLVELSSNKSRTDAHRFYERLGFAKSHEGFKMALD</sequence>
<dbReference type="InterPro" id="IPR050832">
    <property type="entry name" value="Bact_Acetyltransf"/>
</dbReference>
<feature type="domain" description="N-acetyltransferase" evidence="3">
    <location>
        <begin position="11"/>
        <end position="163"/>
    </location>
</feature>
<protein>
    <submittedName>
        <fullName evidence="4">Ribosomal protein S18 acetylase RimI-like enzyme</fullName>
    </submittedName>
</protein>
<organism evidence="4 5">
    <name type="scientific">Phreatobacter oligotrophus</name>
    <dbReference type="NCBI Taxonomy" id="1122261"/>
    <lineage>
        <taxon>Bacteria</taxon>
        <taxon>Pseudomonadati</taxon>
        <taxon>Pseudomonadota</taxon>
        <taxon>Alphaproteobacteria</taxon>
        <taxon>Hyphomicrobiales</taxon>
        <taxon>Phreatobacteraceae</taxon>
        <taxon>Phreatobacter</taxon>
    </lineage>
</organism>
<proteinExistence type="predicted"/>
<dbReference type="Pfam" id="PF00583">
    <property type="entry name" value="Acetyltransf_1"/>
    <property type="match status" value="1"/>
</dbReference>
<evidence type="ECO:0000256" key="2">
    <source>
        <dbReference type="ARBA" id="ARBA00023315"/>
    </source>
</evidence>
<comment type="caution">
    <text evidence="4">The sequence shown here is derived from an EMBL/GenBank/DDBJ whole genome shotgun (WGS) entry which is preliminary data.</text>
</comment>
<keyword evidence="2" id="KW-0012">Acyltransferase</keyword>
<keyword evidence="4" id="KW-0689">Ribosomal protein</keyword>
<dbReference type="Gene3D" id="3.40.630.30">
    <property type="match status" value="1"/>
</dbReference>
<accession>A0A2T4YZK6</accession>
<evidence type="ECO:0000256" key="1">
    <source>
        <dbReference type="ARBA" id="ARBA00022679"/>
    </source>
</evidence>
<keyword evidence="1" id="KW-0808">Transferase</keyword>
<dbReference type="AlphaFoldDB" id="A0A2T4YZK6"/>
<dbReference type="GO" id="GO:0016747">
    <property type="term" value="F:acyltransferase activity, transferring groups other than amino-acyl groups"/>
    <property type="evidence" value="ECO:0007669"/>
    <property type="project" value="InterPro"/>
</dbReference>
<keyword evidence="5" id="KW-1185">Reference proteome</keyword>
<name>A0A2T4YZK6_9HYPH</name>
<evidence type="ECO:0000259" key="3">
    <source>
        <dbReference type="PROSITE" id="PS51186"/>
    </source>
</evidence>
<dbReference type="InterPro" id="IPR016181">
    <property type="entry name" value="Acyl_CoA_acyltransferase"/>
</dbReference>
<dbReference type="InterPro" id="IPR000182">
    <property type="entry name" value="GNAT_dom"/>
</dbReference>
<evidence type="ECO:0000313" key="5">
    <source>
        <dbReference type="Proteomes" id="UP000241808"/>
    </source>
</evidence>
<keyword evidence="4" id="KW-0687">Ribonucleoprotein</keyword>
<dbReference type="CDD" id="cd04301">
    <property type="entry name" value="NAT_SF"/>
    <property type="match status" value="1"/>
</dbReference>
<dbReference type="GO" id="GO:0005840">
    <property type="term" value="C:ribosome"/>
    <property type="evidence" value="ECO:0007669"/>
    <property type="project" value="UniProtKB-KW"/>
</dbReference>
<dbReference type="PANTHER" id="PTHR43877">
    <property type="entry name" value="AMINOALKYLPHOSPHONATE N-ACETYLTRANSFERASE-RELATED-RELATED"/>
    <property type="match status" value="1"/>
</dbReference>
<dbReference type="PROSITE" id="PS51186">
    <property type="entry name" value="GNAT"/>
    <property type="match status" value="1"/>
</dbReference>
<dbReference type="EMBL" id="PZZL01000008">
    <property type="protein sequence ID" value="PTM52394.1"/>
    <property type="molecule type" value="Genomic_DNA"/>
</dbReference>